<organism evidence="2 3">
    <name type="scientific">Legionella cardiaca</name>
    <dbReference type="NCBI Taxonomy" id="1071983"/>
    <lineage>
        <taxon>Bacteria</taxon>
        <taxon>Pseudomonadati</taxon>
        <taxon>Pseudomonadota</taxon>
        <taxon>Gammaproteobacteria</taxon>
        <taxon>Legionellales</taxon>
        <taxon>Legionellaceae</taxon>
        <taxon>Legionella</taxon>
    </lineage>
</organism>
<evidence type="ECO:0000313" key="3">
    <source>
        <dbReference type="Proteomes" id="UP001222087"/>
    </source>
</evidence>
<evidence type="ECO:0000259" key="1">
    <source>
        <dbReference type="Pfam" id="PF12937"/>
    </source>
</evidence>
<feature type="domain" description="F-box" evidence="1">
    <location>
        <begin position="7"/>
        <end position="41"/>
    </location>
</feature>
<dbReference type="InterPro" id="IPR001810">
    <property type="entry name" value="F-box_dom"/>
</dbReference>
<evidence type="ECO:0000313" key="2">
    <source>
        <dbReference type="EMBL" id="WED43109.1"/>
    </source>
</evidence>
<keyword evidence="3" id="KW-1185">Reference proteome</keyword>
<name>A0ABY8ARM5_9GAMM</name>
<sequence length="240" mass="27541">MLQNNRDILFTIFNFLPKREIISKLTVCKTWKEVGQDKRLWGNEPYDRFRDTIIILDDQLRDFVLSDVIDLKLAKQLQTLWDMVDTRRAEQLQKLLPALWPQEISLQKPLSSKLGAILLLGRFVSKKDLDAIWKKHQAVASLTSSLFAINLREPLSVQIFSLLNTVPVIKALKNGHCKMEELIQLSSWQINGLRDARGLKALEKGLLTSAIVAKMKTPFDFTPYYFPESPAETSNSQCKL</sequence>
<dbReference type="EMBL" id="CP119078">
    <property type="protein sequence ID" value="WED43109.1"/>
    <property type="molecule type" value="Genomic_DNA"/>
</dbReference>
<gene>
    <name evidence="2" type="ORF">PXX05_14600</name>
</gene>
<proteinExistence type="predicted"/>
<protein>
    <recommendedName>
        <fullName evidence="1">F-box domain-containing protein</fullName>
    </recommendedName>
</protein>
<dbReference type="Proteomes" id="UP001222087">
    <property type="component" value="Chromosome"/>
</dbReference>
<dbReference type="Pfam" id="PF12937">
    <property type="entry name" value="F-box-like"/>
    <property type="match status" value="1"/>
</dbReference>
<dbReference type="RefSeq" id="WP_275088923.1">
    <property type="nucleotide sequence ID" value="NZ_CP119078.1"/>
</dbReference>
<dbReference type="SUPFAM" id="SSF81383">
    <property type="entry name" value="F-box domain"/>
    <property type="match status" value="1"/>
</dbReference>
<reference evidence="2 3" key="1">
    <citation type="submission" date="2023-02" db="EMBL/GenBank/DDBJ databases">
        <title>Genome Sequence of L. cardiaca H63T.</title>
        <authorList>
            <person name="Lopez A.E."/>
            <person name="Cianciotto N.P."/>
        </authorList>
    </citation>
    <scope>NUCLEOTIDE SEQUENCE [LARGE SCALE GENOMIC DNA]</scope>
    <source>
        <strain evidence="2 3">H63</strain>
    </source>
</reference>
<accession>A0ABY8ARM5</accession>
<dbReference type="Gene3D" id="1.20.1280.50">
    <property type="match status" value="1"/>
</dbReference>
<dbReference type="InterPro" id="IPR036047">
    <property type="entry name" value="F-box-like_dom_sf"/>
</dbReference>